<dbReference type="GO" id="GO:0003824">
    <property type="term" value="F:catalytic activity"/>
    <property type="evidence" value="ECO:0007669"/>
    <property type="project" value="UniProtKB-ARBA"/>
</dbReference>
<evidence type="ECO:0000313" key="5">
    <source>
        <dbReference type="Proteomes" id="UP000266633"/>
    </source>
</evidence>
<dbReference type="Gene3D" id="3.90.226.10">
    <property type="entry name" value="2-enoyl-CoA Hydratase, Chain A, domain 1"/>
    <property type="match status" value="1"/>
</dbReference>
<name>A0AAP2GDV1_9GAMM</name>
<dbReference type="CDD" id="cd06558">
    <property type="entry name" value="crotonase-like"/>
    <property type="match status" value="1"/>
</dbReference>
<organism evidence="2 4">
    <name type="scientific">Dickeya dianthicola</name>
    <dbReference type="NCBI Taxonomy" id="204039"/>
    <lineage>
        <taxon>Bacteria</taxon>
        <taxon>Pseudomonadati</taxon>
        <taxon>Pseudomonadota</taxon>
        <taxon>Gammaproteobacteria</taxon>
        <taxon>Enterobacterales</taxon>
        <taxon>Pectobacteriaceae</taxon>
        <taxon>Dickeya</taxon>
    </lineage>
</organism>
<sequence length="264" mass="29615">MSGSNTMSSYQTIRLRQEGTVLYLQIYRPEANNTINENFAIECREVIRQYRDKISILVVEGLPEVFCFGADLQAIEQGNIAGNSSGGRPQDPEILYEVWQDMMSGPYISIAHVRGKANAGGIGFVAASDIVIADMRALFSLSEMLFGLLPACVLPFLVHKIGKQKAHYMTLMTKPVSAEQAHNWGLVDDYGDNSDLILKKHIQRLNCLSKRAIARYKSYMSELDTLIRDQKPAALALNVEIFSDQENLSKISRYIQTGKYPWEA</sequence>
<dbReference type="EMBL" id="QZDO01000046">
    <property type="protein sequence ID" value="RJL70788.1"/>
    <property type="molecule type" value="Genomic_DNA"/>
</dbReference>
<comment type="caution">
    <text evidence="2">The sequence shown here is derived from an EMBL/GenBank/DDBJ whole genome shotgun (WGS) entry which is preliminary data.</text>
</comment>
<dbReference type="InterPro" id="IPR001753">
    <property type="entry name" value="Enoyl-CoA_hydra/iso"/>
</dbReference>
<keyword evidence="5" id="KW-1185">Reference proteome</keyword>
<reference evidence="3 5" key="2">
    <citation type="submission" date="2018-09" db="EMBL/GenBank/DDBJ databases">
        <title>Phylogenetic diversity of Pectobacterium and Dickeya strains causing blackleg disease of potato in Morocco.</title>
        <authorList>
            <person name="Oulghazi S."/>
            <person name="Moumni M."/>
            <person name="Faure D."/>
        </authorList>
    </citation>
    <scope>NUCLEOTIDE SEQUENCE [LARGE SCALE GENOMIC DNA]</scope>
    <source>
        <strain evidence="3 5">S4.16.03.LID</strain>
    </source>
</reference>
<dbReference type="PANTHER" id="PTHR42964">
    <property type="entry name" value="ENOYL-COA HYDRATASE"/>
    <property type="match status" value="1"/>
</dbReference>
<dbReference type="RefSeq" id="WP_035044788.1">
    <property type="nucleotide sequence ID" value="NZ_JALDNP010000017.1"/>
</dbReference>
<dbReference type="Pfam" id="PF00378">
    <property type="entry name" value="ECH_1"/>
    <property type="match status" value="1"/>
</dbReference>
<comment type="similarity">
    <text evidence="1">Belongs to the enoyl-CoA hydratase/isomerase family.</text>
</comment>
<accession>A0AAP2GDV1</accession>
<dbReference type="AlphaFoldDB" id="A0AAP2GDV1"/>
<gene>
    <name evidence="3" type="ORF">D5077_13600</name>
    <name evidence="2" type="ORF">DF213_05930</name>
</gene>
<evidence type="ECO:0000313" key="3">
    <source>
        <dbReference type="EMBL" id="RJL70788.1"/>
    </source>
</evidence>
<evidence type="ECO:0000313" key="2">
    <source>
        <dbReference type="EMBL" id="PWD74303.1"/>
    </source>
</evidence>
<evidence type="ECO:0000256" key="1">
    <source>
        <dbReference type="ARBA" id="ARBA00005254"/>
    </source>
</evidence>
<proteinExistence type="inferred from homology"/>
<dbReference type="EMBL" id="QESZ01000009">
    <property type="protein sequence ID" value="PWD74303.1"/>
    <property type="molecule type" value="Genomic_DNA"/>
</dbReference>
<dbReference type="NCBIfam" id="NF005498">
    <property type="entry name" value="PRK07112.1"/>
    <property type="match status" value="1"/>
</dbReference>
<dbReference type="Proteomes" id="UP000266633">
    <property type="component" value="Unassembled WGS sequence"/>
</dbReference>
<protein>
    <submittedName>
        <fullName evidence="2 3">Enoyl-CoA hydratase</fullName>
    </submittedName>
</protein>
<reference evidence="2 4" key="1">
    <citation type="submission" date="2018-05" db="EMBL/GenBank/DDBJ databases">
        <title>Genomic diversity of pathogens causing Blackleg of Potato in Pakistan.</title>
        <authorList>
            <person name="Sarfraz S."/>
            <person name="Riaz K."/>
            <person name="Oulghazi S."/>
            <person name="Cigna J."/>
            <person name="Sahi S.T."/>
            <person name="Khan S.H."/>
            <person name="Hameed A."/>
            <person name="Faure D."/>
        </authorList>
    </citation>
    <scope>NUCLEOTIDE SEQUENCE [LARGE SCALE GENOMIC DNA]</scope>
    <source>
        <strain evidence="2 4">SS70</strain>
    </source>
</reference>
<evidence type="ECO:0000313" key="4">
    <source>
        <dbReference type="Proteomes" id="UP000245055"/>
    </source>
</evidence>
<dbReference type="Proteomes" id="UP000245055">
    <property type="component" value="Unassembled WGS sequence"/>
</dbReference>
<dbReference type="SUPFAM" id="SSF52096">
    <property type="entry name" value="ClpP/crotonase"/>
    <property type="match status" value="1"/>
</dbReference>
<dbReference type="PANTHER" id="PTHR42964:SF1">
    <property type="entry name" value="POLYKETIDE BIOSYNTHESIS ENOYL-COA HYDRATASE PKSH-RELATED"/>
    <property type="match status" value="1"/>
</dbReference>
<dbReference type="InterPro" id="IPR029045">
    <property type="entry name" value="ClpP/crotonase-like_dom_sf"/>
</dbReference>
<dbReference type="InterPro" id="IPR051683">
    <property type="entry name" value="Enoyl-CoA_Hydratase/Isomerase"/>
</dbReference>